<reference evidence="1" key="1">
    <citation type="submission" date="2019-08" db="EMBL/GenBank/DDBJ databases">
        <authorList>
            <person name="Kucharzyk K."/>
            <person name="Murdoch R.W."/>
            <person name="Higgins S."/>
            <person name="Loffler F."/>
        </authorList>
    </citation>
    <scope>NUCLEOTIDE SEQUENCE</scope>
</reference>
<protein>
    <recommendedName>
        <fullName evidence="2">Alkaline shock protein 23</fullName>
    </recommendedName>
</protein>
<dbReference type="AlphaFoldDB" id="A0A645IMT4"/>
<sequence length="124" mass="13078">MADNREYVTHPEELGTINISEDVVAAIAAGAAVEVEGVSGLVYGTNTNVHEMLSKKNISKGIKIDIGEDSVAIDVFIMVRFGCPIAEIARSVQDAVSAAVENMTELKVSCVNVHVGGVSFDKAE</sequence>
<dbReference type="InterPro" id="IPR005531">
    <property type="entry name" value="Asp23"/>
</dbReference>
<evidence type="ECO:0000313" key="1">
    <source>
        <dbReference type="EMBL" id="MPN52618.1"/>
    </source>
</evidence>
<gene>
    <name evidence="1" type="ORF">SDC9_200280</name>
</gene>
<proteinExistence type="predicted"/>
<name>A0A645IMT4_9ZZZZ</name>
<comment type="caution">
    <text evidence="1">The sequence shown here is derived from an EMBL/GenBank/DDBJ whole genome shotgun (WGS) entry which is preliminary data.</text>
</comment>
<dbReference type="PANTHER" id="PTHR34297">
    <property type="entry name" value="HYPOTHETICAL CYTOSOLIC PROTEIN-RELATED"/>
    <property type="match status" value="1"/>
</dbReference>
<dbReference type="EMBL" id="VSSQ01118902">
    <property type="protein sequence ID" value="MPN52618.1"/>
    <property type="molecule type" value="Genomic_DNA"/>
</dbReference>
<accession>A0A645IMT4</accession>
<organism evidence="1">
    <name type="scientific">bioreactor metagenome</name>
    <dbReference type="NCBI Taxonomy" id="1076179"/>
    <lineage>
        <taxon>unclassified sequences</taxon>
        <taxon>metagenomes</taxon>
        <taxon>ecological metagenomes</taxon>
    </lineage>
</organism>
<dbReference type="Pfam" id="PF03780">
    <property type="entry name" value="Asp23"/>
    <property type="match status" value="1"/>
</dbReference>
<dbReference type="PANTHER" id="PTHR34297:SF2">
    <property type="entry name" value="ASP23_GLS24 FAMILY ENVELOPE STRESS RESPONSE PROTEIN"/>
    <property type="match status" value="1"/>
</dbReference>
<evidence type="ECO:0008006" key="2">
    <source>
        <dbReference type="Google" id="ProtNLM"/>
    </source>
</evidence>